<dbReference type="AlphaFoldDB" id="A0AAN0RI48"/>
<dbReference type="GO" id="GO:0008173">
    <property type="term" value="F:RNA methyltransferase activity"/>
    <property type="evidence" value="ECO:0007669"/>
    <property type="project" value="InterPro"/>
</dbReference>
<evidence type="ECO:0000256" key="2">
    <source>
        <dbReference type="ARBA" id="ARBA00022679"/>
    </source>
</evidence>
<dbReference type="EMBL" id="CP003984">
    <property type="protein sequence ID" value="AII86566.1"/>
    <property type="molecule type" value="Genomic_DNA"/>
</dbReference>
<keyword evidence="1 4" id="KW-0489">Methyltransferase</keyword>
<dbReference type="PANTHER" id="PTHR46429:SF1">
    <property type="entry name" value="23S RRNA (GUANOSINE-2'-O-)-METHYLTRANSFERASE RLMB"/>
    <property type="match status" value="1"/>
</dbReference>
<dbReference type="InterPro" id="IPR029028">
    <property type="entry name" value="Alpha/beta_knot_MTases"/>
</dbReference>
<dbReference type="InterPro" id="IPR029026">
    <property type="entry name" value="tRNA_m1G_MTases_N"/>
</dbReference>
<evidence type="ECO:0000313" key="5">
    <source>
        <dbReference type="Proteomes" id="UP000028680"/>
    </source>
</evidence>
<evidence type="ECO:0000313" key="4">
    <source>
        <dbReference type="EMBL" id="AII86566.1"/>
    </source>
</evidence>
<dbReference type="Pfam" id="PF08032">
    <property type="entry name" value="SpoU_sub_bind"/>
    <property type="match status" value="1"/>
</dbReference>
<dbReference type="InterPro" id="IPR013123">
    <property type="entry name" value="SpoU_subst-bd"/>
</dbReference>
<dbReference type="Proteomes" id="UP000028680">
    <property type="component" value="Chromosome"/>
</dbReference>
<dbReference type="InterPro" id="IPR004441">
    <property type="entry name" value="rRNA_MeTrfase_TrmH"/>
</dbReference>
<keyword evidence="2 4" id="KW-0808">Transferase</keyword>
<dbReference type="InterPro" id="IPR001537">
    <property type="entry name" value="SpoU_MeTrfase"/>
</dbReference>
<dbReference type="GO" id="GO:0006396">
    <property type="term" value="P:RNA processing"/>
    <property type="evidence" value="ECO:0007669"/>
    <property type="project" value="InterPro"/>
</dbReference>
<protein>
    <submittedName>
        <fullName evidence="4">23S rRNA (Guanosine-2'-O-)-methyltransferase RlmB</fullName>
        <ecNumber evidence="4">2.1.1.-</ecNumber>
    </submittedName>
</protein>
<accession>A0AAN0RI48</accession>
<reference evidence="4 5" key="1">
    <citation type="journal article" date="2014" name="ISME J.">
        <title>Adaptation of an abundant Roseobacter RCA organism to pelagic systems revealed by genomic and transcriptomic analyses.</title>
        <authorList>
            <person name="Voget S."/>
            <person name="Wemheuer B."/>
            <person name="Brinkhoff T."/>
            <person name="Vollmers J."/>
            <person name="Dietrich S."/>
            <person name="Giebel H.A."/>
            <person name="Beardsley C."/>
            <person name="Sardemann C."/>
            <person name="Bakenhus I."/>
            <person name="Billerbeck S."/>
            <person name="Daniel R."/>
            <person name="Simon M."/>
        </authorList>
    </citation>
    <scope>NUCLEOTIDE SEQUENCE [LARGE SCALE GENOMIC DNA]</scope>
    <source>
        <strain evidence="4 5">RCA23</strain>
    </source>
</reference>
<dbReference type="InterPro" id="IPR029064">
    <property type="entry name" value="Ribosomal_eL30-like_sf"/>
</dbReference>
<sequence length="301" mass="32180">MFPERAARLGVGATIFAENAIEFHLRFAEPPLHKAPAARIGRQMKKPTWIVQKERDKRAAAAETIWLFGIHAVRDALLNPKRVKLRLLVTKNACDRLGEAIAEAGLEPELVDPRKFSAPIDPQSVHQGAALEVKALDWGPLNEVAAVRPGEAPVILLLDRVTDPHNVGAILRSAEVFGAAAVIAPHRHSAPETGALAKTASGALERQPYLRVQNLADTMERLKTMGYFIFGLDGEAEATLEATLGHHKGPTALVLGAEGPGLRDRTKDTCDALVKISAAGGFGSLNVSNAAAVGLYAVTCR</sequence>
<dbReference type="PANTHER" id="PTHR46429">
    <property type="entry name" value="23S RRNA (GUANOSINE-2'-O-)-METHYLTRANSFERASE RLMB"/>
    <property type="match status" value="1"/>
</dbReference>
<dbReference type="NCBIfam" id="TIGR00186">
    <property type="entry name" value="rRNA_methyl_3"/>
    <property type="match status" value="1"/>
</dbReference>
<dbReference type="Gene3D" id="3.40.1280.10">
    <property type="match status" value="1"/>
</dbReference>
<feature type="domain" description="RNA 2-O ribose methyltransferase substrate binding" evidence="3">
    <location>
        <begin position="66"/>
        <end position="139"/>
    </location>
</feature>
<dbReference type="KEGG" id="ptp:RCA23_c10140"/>
<dbReference type="SMART" id="SM00967">
    <property type="entry name" value="SpoU_sub_bind"/>
    <property type="match status" value="1"/>
</dbReference>
<dbReference type="Pfam" id="PF00588">
    <property type="entry name" value="SpoU_methylase"/>
    <property type="match status" value="1"/>
</dbReference>
<dbReference type="GO" id="GO:0005829">
    <property type="term" value="C:cytosol"/>
    <property type="evidence" value="ECO:0007669"/>
    <property type="project" value="TreeGrafter"/>
</dbReference>
<organism evidence="4 5">
    <name type="scientific">Planktomarina temperata RCA23</name>
    <dbReference type="NCBI Taxonomy" id="666509"/>
    <lineage>
        <taxon>Bacteria</taxon>
        <taxon>Pseudomonadati</taxon>
        <taxon>Pseudomonadota</taxon>
        <taxon>Alphaproteobacteria</taxon>
        <taxon>Rhodobacterales</taxon>
        <taxon>Paracoccaceae</taxon>
        <taxon>Planktomarina</taxon>
    </lineage>
</organism>
<name>A0AAN0RI48_9RHOB</name>
<evidence type="ECO:0000259" key="3">
    <source>
        <dbReference type="SMART" id="SM00967"/>
    </source>
</evidence>
<dbReference type="EC" id="2.1.1.-" evidence="4"/>
<keyword evidence="5" id="KW-1185">Reference proteome</keyword>
<dbReference type="GO" id="GO:0003723">
    <property type="term" value="F:RNA binding"/>
    <property type="evidence" value="ECO:0007669"/>
    <property type="project" value="InterPro"/>
</dbReference>
<dbReference type="SUPFAM" id="SSF55315">
    <property type="entry name" value="L30e-like"/>
    <property type="match status" value="1"/>
</dbReference>
<dbReference type="SUPFAM" id="SSF75217">
    <property type="entry name" value="alpha/beta knot"/>
    <property type="match status" value="1"/>
</dbReference>
<dbReference type="CDD" id="cd18103">
    <property type="entry name" value="SpoU-like_RlmB"/>
    <property type="match status" value="1"/>
</dbReference>
<dbReference type="GO" id="GO:0032259">
    <property type="term" value="P:methylation"/>
    <property type="evidence" value="ECO:0007669"/>
    <property type="project" value="UniProtKB-KW"/>
</dbReference>
<evidence type="ECO:0000256" key="1">
    <source>
        <dbReference type="ARBA" id="ARBA00022603"/>
    </source>
</evidence>
<gene>
    <name evidence="4" type="primary">rlmB</name>
    <name evidence="4" type="ORF">RCA23_c10140</name>
</gene>
<dbReference type="Gene3D" id="3.30.1330.30">
    <property type="match status" value="1"/>
</dbReference>
<proteinExistence type="predicted"/>